<feature type="domain" description="Cytochrome b5 heme-binding" evidence="9">
    <location>
        <begin position="96"/>
        <end position="175"/>
    </location>
</feature>
<evidence type="ECO:0000256" key="6">
    <source>
        <dbReference type="ARBA" id="ARBA00023098"/>
    </source>
</evidence>
<accession>A0A0G4G8Q1</accession>
<dbReference type="PANTHER" id="PTHR19353:SF88">
    <property type="entry name" value="DELTA(5) FATTY ACID DESATURASE FAT-4"/>
    <property type="match status" value="1"/>
</dbReference>
<gene>
    <name evidence="10" type="ORF">Vbra_9745</name>
</gene>
<dbReference type="InParanoid" id="A0A0G4G8Q1"/>
<feature type="transmembrane region" description="Helical" evidence="8">
    <location>
        <begin position="208"/>
        <end position="229"/>
    </location>
</feature>
<organism evidence="10 11">
    <name type="scientific">Vitrella brassicaformis (strain CCMP3155)</name>
    <dbReference type="NCBI Taxonomy" id="1169540"/>
    <lineage>
        <taxon>Eukaryota</taxon>
        <taxon>Sar</taxon>
        <taxon>Alveolata</taxon>
        <taxon>Colpodellida</taxon>
        <taxon>Vitrellaceae</taxon>
        <taxon>Vitrella</taxon>
    </lineage>
</organism>
<feature type="transmembrane region" description="Helical" evidence="8">
    <location>
        <begin position="343"/>
        <end position="365"/>
    </location>
</feature>
<evidence type="ECO:0000256" key="5">
    <source>
        <dbReference type="ARBA" id="ARBA00023002"/>
    </source>
</evidence>
<feature type="transmembrane region" description="Helical" evidence="8">
    <location>
        <begin position="377"/>
        <end position="399"/>
    </location>
</feature>
<evidence type="ECO:0000259" key="9">
    <source>
        <dbReference type="SMART" id="SM01117"/>
    </source>
</evidence>
<protein>
    <recommendedName>
        <fullName evidence="9">Cytochrome b5 heme-binding domain-containing protein</fullName>
    </recommendedName>
</protein>
<dbReference type="PANTHER" id="PTHR19353">
    <property type="entry name" value="FATTY ACID DESATURASE 2"/>
    <property type="match status" value="1"/>
</dbReference>
<dbReference type="Proteomes" id="UP000041254">
    <property type="component" value="Unassembled WGS sequence"/>
</dbReference>
<dbReference type="Gene3D" id="3.10.120.10">
    <property type="entry name" value="Cytochrome b5-like heme/steroid binding domain"/>
    <property type="match status" value="1"/>
</dbReference>
<evidence type="ECO:0000313" key="10">
    <source>
        <dbReference type="EMBL" id="CEM24762.1"/>
    </source>
</evidence>
<keyword evidence="5" id="KW-0560">Oxidoreductase</keyword>
<evidence type="ECO:0000256" key="4">
    <source>
        <dbReference type="ARBA" id="ARBA00022989"/>
    </source>
</evidence>
<dbReference type="InterPro" id="IPR036400">
    <property type="entry name" value="Cyt_B5-like_heme/steroid_sf"/>
</dbReference>
<evidence type="ECO:0000256" key="8">
    <source>
        <dbReference type="SAM" id="Phobius"/>
    </source>
</evidence>
<feature type="transmembrane region" description="Helical" evidence="8">
    <location>
        <begin position="405"/>
        <end position="424"/>
    </location>
</feature>
<name>A0A0G4G8Q1_VITBC</name>
<dbReference type="GO" id="GO:0016717">
    <property type="term" value="F:oxidoreductase activity, acting on paired donors, with oxidation of a pair of donors resulting in the reduction of molecular oxygen to two molecules of water"/>
    <property type="evidence" value="ECO:0007669"/>
    <property type="project" value="TreeGrafter"/>
</dbReference>
<dbReference type="GO" id="GO:0006629">
    <property type="term" value="P:lipid metabolic process"/>
    <property type="evidence" value="ECO:0007669"/>
    <property type="project" value="UniProtKB-KW"/>
</dbReference>
<comment type="similarity">
    <text evidence="2">Belongs to the fatty acid desaturase type 1 family.</text>
</comment>
<dbReference type="SMART" id="SM01117">
    <property type="entry name" value="Cyt-b5"/>
    <property type="match status" value="1"/>
</dbReference>
<feature type="transmembrane region" description="Helical" evidence="8">
    <location>
        <begin position="40"/>
        <end position="59"/>
    </location>
</feature>
<dbReference type="GO" id="GO:0016020">
    <property type="term" value="C:membrane"/>
    <property type="evidence" value="ECO:0007669"/>
    <property type="project" value="UniProtKB-SubCell"/>
</dbReference>
<sequence>MGAKRGSFTLPGNHLSINGFLLGVGLLAWALISDGGWTRVATLLVLGLSAAYLLFRLVGLPSPRHLTRLWRFSNGDCLTVRKDHEMAVARKAPKYVTPAAFRQAVQDGKKWTIINGSVYDLAGLIEDGKHPGGDFLADFVGIDSSLTFYTAHVKQESVWRRLRVSWMGYLVPDVGEDTSDLMCSRDKAMHSLIDEFAAEDLFAYPLRFWLWDMSGPLLVLCSFLAAHWCIQGRVAPSSLNWPVYVASILAGSLGYLLVQYLCHDAGHQSVFVTKERARRFCKWFAVISGGVDWSEGAVVHDVHHAFPHVLGRDKSLDTTPLIYWHPAQLVDASLDTLSRARGFAAATAGCLWFCVILWLYCPLEVARSLVEAARRKGGALCFGTIVLRLLAPFGLMVHFGASVHYALWPMMVQEVGFVLLALCASLNHFAFDAITVQEFQAVTHQTAAPEHAIQMQGFVAHQAGITQNHNIVALEHGLHGLGGLGAGAEGKAPSGILMLALVGSYDAVLSFWTGHFNYHIEHHLMPYMPRRNLPKAAARCRALCGEQLYASASHAEGLAMFVNKLSRPF</sequence>
<reference evidence="10 11" key="1">
    <citation type="submission" date="2014-11" db="EMBL/GenBank/DDBJ databases">
        <authorList>
            <person name="Zhu J."/>
            <person name="Qi W."/>
            <person name="Song R."/>
        </authorList>
    </citation>
    <scope>NUCLEOTIDE SEQUENCE [LARGE SCALE GENOMIC DNA]</scope>
</reference>
<feature type="transmembrane region" description="Helical" evidence="8">
    <location>
        <begin position="241"/>
        <end position="261"/>
    </location>
</feature>
<dbReference type="EMBL" id="CDMY01000590">
    <property type="protein sequence ID" value="CEM24762.1"/>
    <property type="molecule type" value="Genomic_DNA"/>
</dbReference>
<keyword evidence="6" id="KW-0443">Lipid metabolism</keyword>
<dbReference type="Pfam" id="PF00487">
    <property type="entry name" value="FA_desaturase"/>
    <property type="match status" value="1"/>
</dbReference>
<dbReference type="InterPro" id="IPR005804">
    <property type="entry name" value="FA_desaturase_dom"/>
</dbReference>
<evidence type="ECO:0000256" key="1">
    <source>
        <dbReference type="ARBA" id="ARBA00004141"/>
    </source>
</evidence>
<evidence type="ECO:0000256" key="3">
    <source>
        <dbReference type="ARBA" id="ARBA00022692"/>
    </source>
</evidence>
<dbReference type="PhylomeDB" id="A0A0G4G8Q1"/>
<dbReference type="SUPFAM" id="SSF55856">
    <property type="entry name" value="Cytochrome b5-like heme/steroid binding domain"/>
    <property type="match status" value="1"/>
</dbReference>
<dbReference type="VEuPathDB" id="CryptoDB:Vbra_9745"/>
<feature type="transmembrane region" description="Helical" evidence="8">
    <location>
        <begin position="15"/>
        <end position="33"/>
    </location>
</feature>
<dbReference type="STRING" id="1169540.A0A0G4G8Q1"/>
<comment type="subcellular location">
    <subcellularLocation>
        <location evidence="1">Membrane</location>
        <topology evidence="1">Multi-pass membrane protein</topology>
    </subcellularLocation>
</comment>
<dbReference type="AlphaFoldDB" id="A0A0G4G8Q1"/>
<keyword evidence="7 8" id="KW-0472">Membrane</keyword>
<dbReference type="Pfam" id="PF00173">
    <property type="entry name" value="Cyt-b5"/>
    <property type="match status" value="1"/>
</dbReference>
<keyword evidence="4 8" id="KW-1133">Transmembrane helix</keyword>
<dbReference type="InterPro" id="IPR012171">
    <property type="entry name" value="Fatty_acid_desaturase"/>
</dbReference>
<proteinExistence type="inferred from homology"/>
<evidence type="ECO:0000313" key="11">
    <source>
        <dbReference type="Proteomes" id="UP000041254"/>
    </source>
</evidence>
<dbReference type="InterPro" id="IPR001199">
    <property type="entry name" value="Cyt_B5-like_heme/steroid-bd"/>
</dbReference>
<keyword evidence="11" id="KW-1185">Reference proteome</keyword>
<evidence type="ECO:0000256" key="2">
    <source>
        <dbReference type="ARBA" id="ARBA00009295"/>
    </source>
</evidence>
<evidence type="ECO:0000256" key="7">
    <source>
        <dbReference type="ARBA" id="ARBA00023136"/>
    </source>
</evidence>
<keyword evidence="3 8" id="KW-0812">Transmembrane</keyword>